<dbReference type="InterPro" id="IPR052896">
    <property type="entry name" value="GGT-like_enzyme"/>
</dbReference>
<dbReference type="Pfam" id="PF01019">
    <property type="entry name" value="G_glu_transpept"/>
    <property type="match status" value="1"/>
</dbReference>
<dbReference type="STRING" id="321339.SAMN05444340_101433"/>
<dbReference type="GO" id="GO:0016787">
    <property type="term" value="F:hydrolase activity"/>
    <property type="evidence" value="ECO:0007669"/>
    <property type="project" value="UniProtKB-KW"/>
</dbReference>
<accession>A0A1H3FIS2</accession>
<dbReference type="PANTHER" id="PTHR43881:SF5">
    <property type="entry name" value="GAMMA-GLUTAMYLTRANSPEPTIDASE"/>
    <property type="match status" value="1"/>
</dbReference>
<dbReference type="Proteomes" id="UP000199286">
    <property type="component" value="Unassembled WGS sequence"/>
</dbReference>
<reference evidence="1 2" key="1">
    <citation type="submission" date="2016-10" db="EMBL/GenBank/DDBJ databases">
        <authorList>
            <person name="de Groot N.N."/>
        </authorList>
    </citation>
    <scope>NUCLEOTIDE SEQUENCE [LARGE SCALE GENOMIC DNA]</scope>
    <source>
        <strain evidence="1 2">DSM 26880</strain>
    </source>
</reference>
<dbReference type="AlphaFoldDB" id="A0A1H3FIS2"/>
<name>A0A1H3FIS2_9RHOB</name>
<dbReference type="InterPro" id="IPR029055">
    <property type="entry name" value="Ntn_hydrolases_N"/>
</dbReference>
<evidence type="ECO:0000313" key="2">
    <source>
        <dbReference type="Proteomes" id="UP000199286"/>
    </source>
</evidence>
<dbReference type="PRINTS" id="PR01210">
    <property type="entry name" value="GGTRANSPTASE"/>
</dbReference>
<dbReference type="EMBL" id="FNPF01000001">
    <property type="protein sequence ID" value="SDX90258.1"/>
    <property type="molecule type" value="Genomic_DNA"/>
</dbReference>
<keyword evidence="1" id="KW-0378">Hydrolase</keyword>
<sequence length="368" mass="39232">MVLGICEPPMTGLGGDVFAIIHDPATGSVSGLNGSGRAPAALDAARLREQGHDTIRLDSSHGVTVPGAVDAFDRLVSTRGKMSLAEVLAPAIHHAENGIPVYHRTALDWATFGDRLIGPGRTHFTDGGKPYKAGSRFASAPQAAALRLIAPDGAEAFYRGEIMEDIVVTLRAHGGLHRAEDFANTTATPVDPVRRGYRGHDLVELPPNTQGDTAQLIAAILERFDIAGLAPDSAARIHLQTEATRLAYGVRNMFPSDPVSGRPYDETLLSDALADRLAAQIDPKKAGTAAPRPAEALHRDTVYITVVDKDRLAVSLIYYVALRRLGQEAADRPVPIAEMILSMSASSMISEGDRMMLLPDTRSITPSS</sequence>
<proteinExistence type="predicted"/>
<evidence type="ECO:0000313" key="1">
    <source>
        <dbReference type="EMBL" id="SDX90258.1"/>
    </source>
</evidence>
<dbReference type="PANTHER" id="PTHR43881">
    <property type="entry name" value="GAMMA-GLUTAMYLTRANSPEPTIDASE (AFU_ORTHOLOGUE AFUA_4G13580)"/>
    <property type="match status" value="1"/>
</dbReference>
<organism evidence="1 2">
    <name type="scientific">Citreimonas salinaria</name>
    <dbReference type="NCBI Taxonomy" id="321339"/>
    <lineage>
        <taxon>Bacteria</taxon>
        <taxon>Pseudomonadati</taxon>
        <taxon>Pseudomonadota</taxon>
        <taxon>Alphaproteobacteria</taxon>
        <taxon>Rhodobacterales</taxon>
        <taxon>Roseobacteraceae</taxon>
        <taxon>Citreimonas</taxon>
    </lineage>
</organism>
<keyword evidence="2" id="KW-1185">Reference proteome</keyword>
<dbReference type="SUPFAM" id="SSF56235">
    <property type="entry name" value="N-terminal nucleophile aminohydrolases (Ntn hydrolases)"/>
    <property type="match status" value="1"/>
</dbReference>
<dbReference type="Gene3D" id="1.10.246.130">
    <property type="match status" value="1"/>
</dbReference>
<protein>
    <submittedName>
        <fullName evidence="1">Gamma-glutamyltranspeptidase / glutathione hydrolase</fullName>
    </submittedName>
</protein>
<dbReference type="InterPro" id="IPR043138">
    <property type="entry name" value="GGT_lsub"/>
</dbReference>
<gene>
    <name evidence="1" type="ORF">SAMN05444340_101433</name>
</gene>